<sequence length="34" mass="3924">MIEWFPGRPVKGLASRTLTARAKIKEILDRISLR</sequence>
<comment type="caution">
    <text evidence="1">The sequence shown here is derived from an EMBL/GenBank/DDBJ whole genome shotgun (WGS) entry which is preliminary data.</text>
</comment>
<proteinExistence type="predicted"/>
<dbReference type="EMBL" id="BARS01020379">
    <property type="protein sequence ID" value="GAG06583.1"/>
    <property type="molecule type" value="Genomic_DNA"/>
</dbReference>
<evidence type="ECO:0000313" key="1">
    <source>
        <dbReference type="EMBL" id="GAG06583.1"/>
    </source>
</evidence>
<organism evidence="1">
    <name type="scientific">marine sediment metagenome</name>
    <dbReference type="NCBI Taxonomy" id="412755"/>
    <lineage>
        <taxon>unclassified sequences</taxon>
        <taxon>metagenomes</taxon>
        <taxon>ecological metagenomes</taxon>
    </lineage>
</organism>
<protein>
    <submittedName>
        <fullName evidence="1">Uncharacterized protein</fullName>
    </submittedName>
</protein>
<dbReference type="AlphaFoldDB" id="X0V243"/>
<name>X0V243_9ZZZZ</name>
<accession>X0V243</accession>
<reference evidence="1" key="1">
    <citation type="journal article" date="2014" name="Front. Microbiol.">
        <title>High frequency of phylogenetically diverse reductive dehalogenase-homologous genes in deep subseafloor sedimentary metagenomes.</title>
        <authorList>
            <person name="Kawai M."/>
            <person name="Futagami T."/>
            <person name="Toyoda A."/>
            <person name="Takaki Y."/>
            <person name="Nishi S."/>
            <person name="Hori S."/>
            <person name="Arai W."/>
            <person name="Tsubouchi T."/>
            <person name="Morono Y."/>
            <person name="Uchiyama I."/>
            <person name="Ito T."/>
            <person name="Fujiyama A."/>
            <person name="Inagaki F."/>
            <person name="Takami H."/>
        </authorList>
    </citation>
    <scope>NUCLEOTIDE SEQUENCE</scope>
    <source>
        <strain evidence="1">Expedition CK06-06</strain>
    </source>
</reference>
<gene>
    <name evidence="1" type="ORF">S01H1_32868</name>
</gene>
<feature type="non-terminal residue" evidence="1">
    <location>
        <position position="34"/>
    </location>
</feature>